<feature type="transmembrane region" description="Helical" evidence="1">
    <location>
        <begin position="67"/>
        <end position="93"/>
    </location>
</feature>
<dbReference type="InterPro" id="IPR035265">
    <property type="entry name" value="Colicin-K_immunity"/>
</dbReference>
<proteinExistence type="predicted"/>
<keyword evidence="1" id="KW-0812">Transmembrane</keyword>
<dbReference type="AlphaFoldDB" id="A0AAQ2I6P1"/>
<reference evidence="2 3" key="1">
    <citation type="submission" date="2018-12" db="EMBL/GenBank/DDBJ databases">
        <title>Food and Water Safety Consortium.</title>
        <authorList>
            <person name="Tyson S."/>
            <person name="Peterson C.-L."/>
            <person name="Olson A."/>
            <person name="Tyler S."/>
            <person name="Cabral J."/>
            <person name="Lynch T."/>
            <person name="Knox N."/>
            <person name="Van Domselaar G."/>
            <person name="Graham M."/>
        </authorList>
    </citation>
    <scope>NUCLEOTIDE SEQUENCE [LARGE SCALE GENOMIC DNA]</scope>
    <source>
        <strain evidence="2 3">FWSEC0384</strain>
        <plasmid evidence="2">unnamed1</plasmid>
    </source>
</reference>
<evidence type="ECO:0000313" key="2">
    <source>
        <dbReference type="EMBL" id="TJH14680.1"/>
    </source>
</evidence>
<dbReference type="EMBL" id="RRNI01000130">
    <property type="protein sequence ID" value="TJH14680.1"/>
    <property type="molecule type" value="Genomic_DNA"/>
</dbReference>
<gene>
    <name evidence="2" type="ORF">C9160_27125</name>
</gene>
<accession>A0AAQ2I6P1</accession>
<organism evidence="2 3">
    <name type="scientific">Escherichia coli</name>
    <dbReference type="NCBI Taxonomy" id="562"/>
    <lineage>
        <taxon>Bacteria</taxon>
        <taxon>Pseudomonadati</taxon>
        <taxon>Pseudomonadota</taxon>
        <taxon>Gammaproteobacteria</taxon>
        <taxon>Enterobacterales</taxon>
        <taxon>Enterobacteriaceae</taxon>
        <taxon>Escherichia</taxon>
    </lineage>
</organism>
<dbReference type="Pfam" id="PF17500">
    <property type="entry name" value="CKI"/>
    <property type="match status" value="1"/>
</dbReference>
<sequence length="96" mass="11602">MTVKYYLHNLLESLTPWLFYLLFNYKTPPSSLFIFITSIHVLLYPYSKSTIRYLLKKITKTDKEPWYLYNILYISYIAMAIPIGLPSLIYYIFKRN</sequence>
<dbReference type="RefSeq" id="WP_136852935.1">
    <property type="nucleotide sequence ID" value="NZ_RRNI01000130.1"/>
</dbReference>
<protein>
    <submittedName>
        <fullName evidence="2">Colicin transporter</fullName>
    </submittedName>
</protein>
<keyword evidence="2" id="KW-0614">Plasmid</keyword>
<feature type="transmembrane region" description="Helical" evidence="1">
    <location>
        <begin position="30"/>
        <end position="47"/>
    </location>
</feature>
<keyword evidence="1" id="KW-1133">Transmembrane helix</keyword>
<name>A0AAQ2I6P1_ECOLX</name>
<comment type="caution">
    <text evidence="2">The sequence shown here is derived from an EMBL/GenBank/DDBJ whole genome shotgun (WGS) entry which is preliminary data.</text>
</comment>
<keyword evidence="1" id="KW-0472">Membrane</keyword>
<dbReference type="Proteomes" id="UP000306700">
    <property type="component" value="Unassembled WGS sequence"/>
</dbReference>
<evidence type="ECO:0000256" key="1">
    <source>
        <dbReference type="SAM" id="Phobius"/>
    </source>
</evidence>
<geneLocation type="plasmid" evidence="2">
    <name>unnamed1</name>
</geneLocation>
<evidence type="ECO:0000313" key="3">
    <source>
        <dbReference type="Proteomes" id="UP000306700"/>
    </source>
</evidence>